<evidence type="ECO:0000256" key="4">
    <source>
        <dbReference type="ARBA" id="ARBA00023306"/>
    </source>
</evidence>
<evidence type="ECO:0000256" key="2">
    <source>
        <dbReference type="ARBA" id="ARBA00022618"/>
    </source>
</evidence>
<dbReference type="GO" id="GO:0043093">
    <property type="term" value="P:FtsZ-dependent cytokinesis"/>
    <property type="evidence" value="ECO:0007669"/>
    <property type="project" value="UniProtKB-UniRule"/>
</dbReference>
<dbReference type="PANTHER" id="PTHR32432:SF4">
    <property type="entry name" value="CELL DIVISION PROTEIN FTSA"/>
    <property type="match status" value="1"/>
</dbReference>
<dbReference type="NCBIfam" id="TIGR01174">
    <property type="entry name" value="ftsA"/>
    <property type="match status" value="1"/>
</dbReference>
<dbReference type="Pfam" id="PF02491">
    <property type="entry name" value="SHS2_FTSA"/>
    <property type="match status" value="1"/>
</dbReference>
<evidence type="ECO:0000256" key="3">
    <source>
        <dbReference type="ARBA" id="ARBA00023136"/>
    </source>
</evidence>
<dbReference type="InterPro" id="IPR043129">
    <property type="entry name" value="ATPase_NBD"/>
</dbReference>
<dbReference type="Proteomes" id="UP000034213">
    <property type="component" value="Unassembled WGS sequence"/>
</dbReference>
<dbReference type="STRING" id="1618369.UV54_C0057G0005"/>
<organism evidence="7 8">
    <name type="scientific">Candidatus Beckwithbacteria bacterium GW2011_GWA2_43_10</name>
    <dbReference type="NCBI Taxonomy" id="1618369"/>
    <lineage>
        <taxon>Bacteria</taxon>
        <taxon>Candidatus Beckwithiibacteriota</taxon>
    </lineage>
</organism>
<gene>
    <name evidence="5" type="primary">ftsA</name>
    <name evidence="7" type="ORF">UV54_C0057G0005</name>
</gene>
<comment type="similarity">
    <text evidence="5">Belongs to the FtsA/MreB family.</text>
</comment>
<evidence type="ECO:0000313" key="7">
    <source>
        <dbReference type="EMBL" id="KKS78623.1"/>
    </source>
</evidence>
<dbReference type="SMART" id="SM00842">
    <property type="entry name" value="FtsA"/>
    <property type="match status" value="1"/>
</dbReference>
<evidence type="ECO:0000256" key="5">
    <source>
        <dbReference type="HAMAP-Rule" id="MF_02033"/>
    </source>
</evidence>
<keyword evidence="3 5" id="KW-0472">Membrane</keyword>
<keyword evidence="4 5" id="KW-0131">Cell cycle</keyword>
<keyword evidence="2 5" id="KW-0132">Cell division</keyword>
<comment type="subcellular location">
    <subcellularLocation>
        <location evidence="5">Cell membrane</location>
        <topology evidence="5">Peripheral membrane protein</topology>
        <orientation evidence="5">Cytoplasmic side</orientation>
    </subcellularLocation>
    <text evidence="5">Localizes to the Z ring in an FtsZ-dependent manner. Targeted to the membrane through a conserved C-terminal amphipathic helix.</text>
</comment>
<evidence type="ECO:0000259" key="6">
    <source>
        <dbReference type="SMART" id="SM00842"/>
    </source>
</evidence>
<evidence type="ECO:0000256" key="1">
    <source>
        <dbReference type="ARBA" id="ARBA00022475"/>
    </source>
</evidence>
<dbReference type="CDD" id="cd24048">
    <property type="entry name" value="ASKHA_NBD_FtsA"/>
    <property type="match status" value="1"/>
</dbReference>
<accession>A0A0G1EVN7</accession>
<dbReference type="Gene3D" id="3.30.420.40">
    <property type="match status" value="3"/>
</dbReference>
<dbReference type="SUPFAM" id="SSF53067">
    <property type="entry name" value="Actin-like ATPase domain"/>
    <property type="match status" value="2"/>
</dbReference>
<comment type="subunit">
    <text evidence="5">Self-interacts. Interacts with FtsZ.</text>
</comment>
<protein>
    <recommendedName>
        <fullName evidence="5">Cell division protein FtsA</fullName>
    </recommendedName>
</protein>
<dbReference type="GO" id="GO:0032153">
    <property type="term" value="C:cell division site"/>
    <property type="evidence" value="ECO:0007669"/>
    <property type="project" value="UniProtKB-UniRule"/>
</dbReference>
<name>A0A0G1EVN7_9BACT</name>
<evidence type="ECO:0000313" key="8">
    <source>
        <dbReference type="Proteomes" id="UP000034213"/>
    </source>
</evidence>
<dbReference type="InterPro" id="IPR003494">
    <property type="entry name" value="SHS2_FtsA"/>
</dbReference>
<dbReference type="InterPro" id="IPR020823">
    <property type="entry name" value="Cell_div_FtsA"/>
</dbReference>
<dbReference type="HAMAP" id="MF_02033">
    <property type="entry name" value="FtsA"/>
    <property type="match status" value="1"/>
</dbReference>
<comment type="caution">
    <text evidence="7">The sequence shown here is derived from an EMBL/GenBank/DDBJ whole genome shotgun (WGS) entry which is preliminary data.</text>
</comment>
<dbReference type="PANTHER" id="PTHR32432">
    <property type="entry name" value="CELL DIVISION PROTEIN FTSA-RELATED"/>
    <property type="match status" value="1"/>
</dbReference>
<dbReference type="EMBL" id="LCEW01000057">
    <property type="protein sequence ID" value="KKS78623.1"/>
    <property type="molecule type" value="Genomic_DNA"/>
</dbReference>
<dbReference type="Gene3D" id="3.30.1490.110">
    <property type="match status" value="1"/>
</dbReference>
<reference evidence="7 8" key="1">
    <citation type="journal article" date="2015" name="Nature">
        <title>rRNA introns, odd ribosomes, and small enigmatic genomes across a large radiation of phyla.</title>
        <authorList>
            <person name="Brown C.T."/>
            <person name="Hug L.A."/>
            <person name="Thomas B.C."/>
            <person name="Sharon I."/>
            <person name="Castelle C.J."/>
            <person name="Singh A."/>
            <person name="Wilkins M.J."/>
            <person name="Williams K.H."/>
            <person name="Banfield J.F."/>
        </authorList>
    </citation>
    <scope>NUCLEOTIDE SEQUENCE [LARGE SCALE GENOMIC DNA]</scope>
</reference>
<dbReference type="PIRSF" id="PIRSF003101">
    <property type="entry name" value="FtsA"/>
    <property type="match status" value="1"/>
</dbReference>
<dbReference type="AlphaFoldDB" id="A0A0G1EVN7"/>
<comment type="function">
    <text evidence="5">Cell division protein that is involved in the assembly of the Z ring. May serve as a membrane anchor for the Z ring.</text>
</comment>
<feature type="domain" description="SHS2" evidence="6">
    <location>
        <begin position="2"/>
        <end position="195"/>
    </location>
</feature>
<dbReference type="GO" id="GO:0009898">
    <property type="term" value="C:cytoplasmic side of plasma membrane"/>
    <property type="evidence" value="ECO:0007669"/>
    <property type="project" value="UniProtKB-UniRule"/>
</dbReference>
<dbReference type="InterPro" id="IPR050696">
    <property type="entry name" value="FtsA/MreB"/>
</dbReference>
<proteinExistence type="inferred from homology"/>
<sequence length="390" mass="42307">MGIDVGTSNVKVVVMEKNSETALPRVVSTGLSASQGLRRGYIVSPAETANSIRDAVAQAKKAANLNIKNAFISIGGAGLQGVHSKGSVLVSRADHEISENDQKRSISQSEAQLNRNSSSYLLNREILHIFPVSYKIDGEPIMGDPVGMKGEKLETETFLITYPSQHLSNLIKSMELAGITIDDAIAKPWAMSHTLLNRQEKEVGSLLINIGGDTSTIIVFEEGVPISSEVFPFGSNHITYDIARGFQVPLQEAEELKLSYDSDSSIKRKLTNIIEPRLSDIFELVEAHLHKINRVGLLPAGIIITGGGANLPRIDEIAKKALSLPVQLCQPRFCEDPKFTVANPIWSVAAGVCLANLSGKENSERRGITSKSIGNGAKKVIFNWFKKLLP</sequence>
<dbReference type="Pfam" id="PF14450">
    <property type="entry name" value="FtsA"/>
    <property type="match status" value="1"/>
</dbReference>
<keyword evidence="1 5" id="KW-1003">Cell membrane</keyword>